<evidence type="ECO:0000256" key="1">
    <source>
        <dbReference type="SAM" id="MobiDB-lite"/>
    </source>
</evidence>
<dbReference type="Pfam" id="PF00856">
    <property type="entry name" value="SET"/>
    <property type="match status" value="1"/>
</dbReference>
<comment type="caution">
    <text evidence="3">The sequence shown here is derived from an EMBL/GenBank/DDBJ whole genome shotgun (WGS) entry which is preliminary data.</text>
</comment>
<dbReference type="InterPro" id="IPR043017">
    <property type="entry name" value="WIYLD_dom_sf"/>
</dbReference>
<evidence type="ECO:0000313" key="4">
    <source>
        <dbReference type="Proteomes" id="UP001318860"/>
    </source>
</evidence>
<dbReference type="EMBL" id="JABTTQ020000012">
    <property type="protein sequence ID" value="KAK6144249.1"/>
    <property type="molecule type" value="Genomic_DNA"/>
</dbReference>
<feature type="compositionally biased region" description="Polar residues" evidence="1">
    <location>
        <begin position="299"/>
        <end position="311"/>
    </location>
</feature>
<gene>
    <name evidence="3" type="ORF">DH2020_021069</name>
</gene>
<dbReference type="InterPro" id="IPR018848">
    <property type="entry name" value="WIYLD_domain"/>
</dbReference>
<dbReference type="Gene3D" id="2.170.270.10">
    <property type="entry name" value="SET domain"/>
    <property type="match status" value="1"/>
</dbReference>
<feature type="compositionally biased region" description="Polar residues" evidence="1">
    <location>
        <begin position="233"/>
        <end position="250"/>
    </location>
</feature>
<evidence type="ECO:0000259" key="2">
    <source>
        <dbReference type="PROSITE" id="PS50280"/>
    </source>
</evidence>
<protein>
    <recommendedName>
        <fullName evidence="2">SET domain-containing protein</fullName>
    </recommendedName>
</protein>
<dbReference type="Pfam" id="PF10440">
    <property type="entry name" value="WIYLD"/>
    <property type="match status" value="1"/>
</dbReference>
<proteinExistence type="predicted"/>
<dbReference type="PANTHER" id="PTHR46450:SF24">
    <property type="entry name" value="HISTONE-LYSINE N-METHYLTRANSFERASE SUVR4"/>
    <property type="match status" value="1"/>
</dbReference>
<dbReference type="SUPFAM" id="SSF82199">
    <property type="entry name" value="SET domain"/>
    <property type="match status" value="1"/>
</dbReference>
<dbReference type="InterPro" id="IPR001214">
    <property type="entry name" value="SET_dom"/>
</dbReference>
<dbReference type="Proteomes" id="UP001318860">
    <property type="component" value="Unassembled WGS sequence"/>
</dbReference>
<evidence type="ECO:0000313" key="3">
    <source>
        <dbReference type="EMBL" id="KAK6144249.1"/>
    </source>
</evidence>
<feature type="region of interest" description="Disordered" evidence="1">
    <location>
        <begin position="299"/>
        <end position="320"/>
    </location>
</feature>
<dbReference type="PANTHER" id="PTHR46450">
    <property type="entry name" value="INACTIVE HISTONE-LYSINE N-METHYLTRANSFERASE SUVR1-RELATED"/>
    <property type="match status" value="1"/>
</dbReference>
<keyword evidence="4" id="KW-1185">Reference proteome</keyword>
<feature type="region of interest" description="Disordered" evidence="1">
    <location>
        <begin position="192"/>
        <end position="277"/>
    </location>
</feature>
<accession>A0ABR0WB05</accession>
<sequence length="621" mass="70191">MLVLTAGKQTIMKSKVGYSCFYAEKEATVTLKKFCHVHYPLRKLNWWLGVIWTDGIEAKNSKSILANSLSLLVELLLHSLKQLQSTEIIELWDVPWLQNVIHESQKAFKAMKSLGICAETVKPVLKRLLKLYDRNWELIEDDNYRTLADAIFECEDDKEDLCFYELLPLFSDLVLLMSLVKLYTLAEKNADMINEDPEPPSKKPHRGDPEEEVSSTEGNGKNIVNLEEGEVPRSSNGIRRVDSSQSVSVHRTSEPRHFPSEALYANHDQSDPDLGSTRNAIVPLKRKQSIEHSSQFVIPTSHTVPGSTTTSHHSDTRKKMNGPYNHQSTYDIASSACGQVKVSLTCQHTILQHNSHFPSPDEVLNFAESMCRKFCKTVEGSVFCERLEGDLGKRVSSGGGSSSVSRDLVTAKKRLWDENQPLFYCQDCPLERAKNADMPEKCKGHRLKSSLKNAGENVAATCSVEIELFNEVFVTSEGKGWGLRTLEELPEGAFICEYVGEILTNMELYERNKKSSGDGKHVYPVLLDADWATEGILKDEEALCLDATHFGNVARFINHRCFDGNLIEIPVQLAFFTKRKVDALEELTWDYEIHFDDDSHPIEAFNCLCGSKHCRDPRRKE</sequence>
<dbReference type="Gene3D" id="1.10.8.850">
    <property type="entry name" value="Histone-lysine N methyltransferase , C-terminal domain-like"/>
    <property type="match status" value="1"/>
</dbReference>
<reference evidence="3 4" key="1">
    <citation type="journal article" date="2021" name="Comput. Struct. Biotechnol. J.">
        <title>De novo genome assembly of the potent medicinal plant Rehmannia glutinosa using nanopore technology.</title>
        <authorList>
            <person name="Ma L."/>
            <person name="Dong C."/>
            <person name="Song C."/>
            <person name="Wang X."/>
            <person name="Zheng X."/>
            <person name="Niu Y."/>
            <person name="Chen S."/>
            <person name="Feng W."/>
        </authorList>
    </citation>
    <scope>NUCLEOTIDE SEQUENCE [LARGE SCALE GENOMIC DNA]</scope>
    <source>
        <strain evidence="3">DH-2019</strain>
    </source>
</reference>
<dbReference type="InterPro" id="IPR046341">
    <property type="entry name" value="SET_dom_sf"/>
</dbReference>
<organism evidence="3 4">
    <name type="scientific">Rehmannia glutinosa</name>
    <name type="common">Chinese foxglove</name>
    <dbReference type="NCBI Taxonomy" id="99300"/>
    <lineage>
        <taxon>Eukaryota</taxon>
        <taxon>Viridiplantae</taxon>
        <taxon>Streptophyta</taxon>
        <taxon>Embryophyta</taxon>
        <taxon>Tracheophyta</taxon>
        <taxon>Spermatophyta</taxon>
        <taxon>Magnoliopsida</taxon>
        <taxon>eudicotyledons</taxon>
        <taxon>Gunneridae</taxon>
        <taxon>Pentapetalae</taxon>
        <taxon>asterids</taxon>
        <taxon>lamiids</taxon>
        <taxon>Lamiales</taxon>
        <taxon>Orobanchaceae</taxon>
        <taxon>Rehmannieae</taxon>
        <taxon>Rehmannia</taxon>
    </lineage>
</organism>
<dbReference type="PROSITE" id="PS50280">
    <property type="entry name" value="SET"/>
    <property type="match status" value="1"/>
</dbReference>
<feature type="domain" description="SET" evidence="2">
    <location>
        <begin position="464"/>
        <end position="592"/>
    </location>
</feature>
<name>A0ABR0WB05_REHGL</name>
<dbReference type="SMART" id="SM00317">
    <property type="entry name" value="SET"/>
    <property type="match status" value="1"/>
</dbReference>